<dbReference type="InterPro" id="IPR050595">
    <property type="entry name" value="Bact_response_regulator"/>
</dbReference>
<evidence type="ECO:0000259" key="6">
    <source>
        <dbReference type="PROSITE" id="PS50110"/>
    </source>
</evidence>
<dbReference type="InterPro" id="IPR011006">
    <property type="entry name" value="CheY-like_superfamily"/>
</dbReference>
<dbReference type="PANTHER" id="PTHR44591:SF3">
    <property type="entry name" value="RESPONSE REGULATORY DOMAIN-CONTAINING PROTEIN"/>
    <property type="match status" value="1"/>
</dbReference>
<keyword evidence="1" id="KW-0597">Phosphoprotein</keyword>
<dbReference type="PROSITE" id="PS50110">
    <property type="entry name" value="RESPONSE_REGULATORY"/>
    <property type="match status" value="1"/>
</dbReference>
<dbReference type="AlphaFoldDB" id="X1TZM6"/>
<dbReference type="PANTHER" id="PTHR44591">
    <property type="entry name" value="STRESS RESPONSE REGULATOR PROTEIN 1"/>
    <property type="match status" value="1"/>
</dbReference>
<keyword evidence="2" id="KW-0902">Two-component regulatory system</keyword>
<dbReference type="EMBL" id="BARW01020557">
    <property type="protein sequence ID" value="GAI93015.1"/>
    <property type="molecule type" value="Genomic_DNA"/>
</dbReference>
<dbReference type="SMART" id="SM00448">
    <property type="entry name" value="REC"/>
    <property type="match status" value="1"/>
</dbReference>
<dbReference type="GO" id="GO:0000160">
    <property type="term" value="P:phosphorelay signal transduction system"/>
    <property type="evidence" value="ECO:0007669"/>
    <property type="project" value="UniProtKB-KW"/>
</dbReference>
<dbReference type="GO" id="GO:0003677">
    <property type="term" value="F:DNA binding"/>
    <property type="evidence" value="ECO:0007669"/>
    <property type="project" value="UniProtKB-KW"/>
</dbReference>
<proteinExistence type="predicted"/>
<name>X1TZM6_9ZZZZ</name>
<feature type="domain" description="Response regulatory" evidence="6">
    <location>
        <begin position="15"/>
        <end position="131"/>
    </location>
</feature>
<dbReference type="InterPro" id="IPR001789">
    <property type="entry name" value="Sig_transdc_resp-reg_receiver"/>
</dbReference>
<accession>X1TZM6</accession>
<sequence length="163" mass="18503">MTKITAQEKPDKTPVVLVVDDNQQNLELLQVYLEDMDCRTVSARDGLEALEIIGKEPPDLILLDIMMPKMSGFEVCRRIKNDPKTSDIPVIMVTALNEFGDIERGIDSGTDDFLSKPVNKLEILTRVRTMLKLKHLTDKLERTLAYLSEIEKQAQIAKSDMEK</sequence>
<comment type="caution">
    <text evidence="7">The sequence shown here is derived from an EMBL/GenBank/DDBJ whole genome shotgun (WGS) entry which is preliminary data.</text>
</comment>
<dbReference type="Gene3D" id="3.40.50.2300">
    <property type="match status" value="1"/>
</dbReference>
<gene>
    <name evidence="7" type="ORF">S12H4_34709</name>
</gene>
<dbReference type="Pfam" id="PF00072">
    <property type="entry name" value="Response_reg"/>
    <property type="match status" value="1"/>
</dbReference>
<evidence type="ECO:0000256" key="4">
    <source>
        <dbReference type="ARBA" id="ARBA00023125"/>
    </source>
</evidence>
<evidence type="ECO:0000256" key="5">
    <source>
        <dbReference type="ARBA" id="ARBA00023163"/>
    </source>
</evidence>
<reference evidence="7" key="1">
    <citation type="journal article" date="2014" name="Front. Microbiol.">
        <title>High frequency of phylogenetically diverse reductive dehalogenase-homologous genes in deep subseafloor sedimentary metagenomes.</title>
        <authorList>
            <person name="Kawai M."/>
            <person name="Futagami T."/>
            <person name="Toyoda A."/>
            <person name="Takaki Y."/>
            <person name="Nishi S."/>
            <person name="Hori S."/>
            <person name="Arai W."/>
            <person name="Tsubouchi T."/>
            <person name="Morono Y."/>
            <person name="Uchiyama I."/>
            <person name="Ito T."/>
            <person name="Fujiyama A."/>
            <person name="Inagaki F."/>
            <person name="Takami H."/>
        </authorList>
    </citation>
    <scope>NUCLEOTIDE SEQUENCE</scope>
    <source>
        <strain evidence="7">Expedition CK06-06</strain>
    </source>
</reference>
<keyword evidence="3" id="KW-0805">Transcription regulation</keyword>
<dbReference type="FunFam" id="3.40.50.2300:FF:000001">
    <property type="entry name" value="DNA-binding response regulator PhoB"/>
    <property type="match status" value="1"/>
</dbReference>
<evidence type="ECO:0000256" key="1">
    <source>
        <dbReference type="ARBA" id="ARBA00022553"/>
    </source>
</evidence>
<dbReference type="SUPFAM" id="SSF52172">
    <property type="entry name" value="CheY-like"/>
    <property type="match status" value="1"/>
</dbReference>
<evidence type="ECO:0000256" key="2">
    <source>
        <dbReference type="ARBA" id="ARBA00023012"/>
    </source>
</evidence>
<keyword evidence="4" id="KW-0238">DNA-binding</keyword>
<evidence type="ECO:0000313" key="7">
    <source>
        <dbReference type="EMBL" id="GAI93015.1"/>
    </source>
</evidence>
<protein>
    <recommendedName>
        <fullName evidence="6">Response regulatory domain-containing protein</fullName>
    </recommendedName>
</protein>
<evidence type="ECO:0000256" key="3">
    <source>
        <dbReference type="ARBA" id="ARBA00023015"/>
    </source>
</evidence>
<keyword evidence="5" id="KW-0804">Transcription</keyword>
<organism evidence="7">
    <name type="scientific">marine sediment metagenome</name>
    <dbReference type="NCBI Taxonomy" id="412755"/>
    <lineage>
        <taxon>unclassified sequences</taxon>
        <taxon>metagenomes</taxon>
        <taxon>ecological metagenomes</taxon>
    </lineage>
</organism>